<evidence type="ECO:0000313" key="9">
    <source>
        <dbReference type="Proteomes" id="UP000194606"/>
    </source>
</evidence>
<evidence type="ECO:0000259" key="7">
    <source>
        <dbReference type="PROSITE" id="PS50847"/>
    </source>
</evidence>
<evidence type="ECO:0000256" key="2">
    <source>
        <dbReference type="ARBA" id="ARBA00022525"/>
    </source>
</evidence>
<name>A0A252CB47_9LACT</name>
<dbReference type="Gene3D" id="2.60.40.10">
    <property type="entry name" value="Immunoglobulins"/>
    <property type="match status" value="2"/>
</dbReference>
<dbReference type="Pfam" id="PF03382">
    <property type="entry name" value="DUF285"/>
    <property type="match status" value="1"/>
</dbReference>
<feature type="compositionally biased region" description="Low complexity" evidence="5">
    <location>
        <begin position="514"/>
        <end position="528"/>
    </location>
</feature>
<dbReference type="SUPFAM" id="SSF52047">
    <property type="entry name" value="RNI-like"/>
    <property type="match status" value="1"/>
</dbReference>
<dbReference type="InterPro" id="IPR013783">
    <property type="entry name" value="Ig-like_fold"/>
</dbReference>
<dbReference type="Pfam" id="PF00746">
    <property type="entry name" value="Gram_pos_anchor"/>
    <property type="match status" value="1"/>
</dbReference>
<gene>
    <name evidence="8" type="ORF">BZZ03_09120</name>
</gene>
<dbReference type="NCBIfam" id="TIGR02167">
    <property type="entry name" value="Liste_lipo_26"/>
    <property type="match status" value="1"/>
</dbReference>
<dbReference type="InterPro" id="IPR019931">
    <property type="entry name" value="LPXTG_anchor"/>
</dbReference>
<evidence type="ECO:0000256" key="3">
    <source>
        <dbReference type="ARBA" id="ARBA00022729"/>
    </source>
</evidence>
<feature type="compositionally biased region" description="Polar residues" evidence="5">
    <location>
        <begin position="65"/>
        <end position="74"/>
    </location>
</feature>
<feature type="domain" description="Gram-positive cocci surface proteins LPxTG" evidence="7">
    <location>
        <begin position="558"/>
        <end position="592"/>
    </location>
</feature>
<feature type="transmembrane region" description="Helical" evidence="6">
    <location>
        <begin position="565"/>
        <end position="586"/>
    </location>
</feature>
<keyword evidence="2" id="KW-0964">Secreted</keyword>
<evidence type="ECO:0000256" key="6">
    <source>
        <dbReference type="SAM" id="Phobius"/>
    </source>
</evidence>
<keyword evidence="1" id="KW-0134">Cell wall</keyword>
<sequence length="592" mass="64961">MKNKTPKMIKYRLRTASQWLLVGLLTTSTTLPGISTIVTASTEEPNVSQAIDTDTNEEIEEAEQIGSTKNLEPSDTSEETDGEGKETTADSVQITPQESAAFEKDIRYNTKSGNDIASGTFGTSDWYITASNELHIGSGTFTNEISPNASPWIEYKDEIKKVIFDGPVYVTGDSALFRMMENIEAVENIELLDTSGCTVLQGMFQKTKISNLNLSNLKTDNVTSFSSTFCDMPNITSLDLSGMNTSNLTSLFVTFSGSSKLEELNLSSWDTSNVTSWTYAFRGTTLKKITLGSKTILNPQVALPEVDVSSGQYNGRWIGLNSGNYYSSSTDFMTNYDGSVPDTYIWDQTALEAFDSTIYIGDEWKPQDNIDIAIGREGNPLNIKDIEIIGNVDTSKEGKYEVIYKRDGIETKAEIEVIKAKEDLSHITVHDSDLKVGDNWTPEDNFDEATDFEGKVEKFSDIIVEGSVDTKKAGAYEVTYTIPKEHWSKSSSVEGVHSATAKIVVSKEDKETDGSGSESNNSGNNTGSSDKDSSLDNGVLLTNVQNNQEQIKQKNQILPQTGEHFSAIAFMAGLSLLVLGSLFAVLRFKKNK</sequence>
<dbReference type="Pfam" id="PF07523">
    <property type="entry name" value="Big_3"/>
    <property type="match status" value="2"/>
</dbReference>
<feature type="compositionally biased region" description="Acidic residues" evidence="5">
    <location>
        <begin position="54"/>
        <end position="63"/>
    </location>
</feature>
<evidence type="ECO:0000256" key="1">
    <source>
        <dbReference type="ARBA" id="ARBA00022512"/>
    </source>
</evidence>
<keyword evidence="3" id="KW-0732">Signal</keyword>
<dbReference type="Gene3D" id="3.80.10.10">
    <property type="entry name" value="Ribonuclease Inhibitor"/>
    <property type="match status" value="1"/>
</dbReference>
<evidence type="ECO:0000313" key="8">
    <source>
        <dbReference type="EMBL" id="OUK03803.1"/>
    </source>
</evidence>
<keyword evidence="6" id="KW-0472">Membrane</keyword>
<keyword evidence="6" id="KW-0812">Transmembrane</keyword>
<dbReference type="InterPro" id="IPR011889">
    <property type="entry name" value="Liste_lipo_26"/>
</dbReference>
<dbReference type="Proteomes" id="UP000194606">
    <property type="component" value="Unassembled WGS sequence"/>
</dbReference>
<dbReference type="RefSeq" id="WP_086583080.1">
    <property type="nucleotide sequence ID" value="NZ_MUIZ01000006.1"/>
</dbReference>
<comment type="caution">
    <text evidence="8">The sequence shown here is derived from an EMBL/GenBank/DDBJ whole genome shotgun (WGS) entry which is preliminary data.</text>
</comment>
<dbReference type="EMBL" id="MUIZ01000006">
    <property type="protein sequence ID" value="OUK03803.1"/>
    <property type="molecule type" value="Genomic_DNA"/>
</dbReference>
<organism evidence="8 9">
    <name type="scientific">Lactococcus petauri</name>
    <dbReference type="NCBI Taxonomy" id="1940789"/>
    <lineage>
        <taxon>Bacteria</taxon>
        <taxon>Bacillati</taxon>
        <taxon>Bacillota</taxon>
        <taxon>Bacilli</taxon>
        <taxon>Lactobacillales</taxon>
        <taxon>Streptococcaceae</taxon>
        <taxon>Lactococcus</taxon>
    </lineage>
</organism>
<keyword evidence="6" id="KW-1133">Transmembrane helix</keyword>
<proteinExistence type="predicted"/>
<evidence type="ECO:0000256" key="4">
    <source>
        <dbReference type="ARBA" id="ARBA00023088"/>
    </source>
</evidence>
<dbReference type="PROSITE" id="PS50847">
    <property type="entry name" value="GRAM_POS_ANCHORING"/>
    <property type="match status" value="1"/>
</dbReference>
<dbReference type="AlphaFoldDB" id="A0A252CB47"/>
<dbReference type="InterPro" id="IPR005046">
    <property type="entry name" value="DUF285"/>
</dbReference>
<protein>
    <recommendedName>
        <fullName evidence="7">Gram-positive cocci surface proteins LPxTG domain-containing protein</fullName>
    </recommendedName>
</protein>
<feature type="region of interest" description="Disordered" evidence="5">
    <location>
        <begin position="506"/>
        <end position="537"/>
    </location>
</feature>
<reference evidence="8 9" key="1">
    <citation type="submission" date="2017-02" db="EMBL/GenBank/DDBJ databases">
        <authorList>
            <person name="Peterson S.W."/>
        </authorList>
    </citation>
    <scope>NUCLEOTIDE SEQUENCE [LARGE SCALE GENOMIC DNA]</scope>
    <source>
        <strain evidence="8">159469</strain>
    </source>
</reference>
<dbReference type="InterPro" id="IPR022038">
    <property type="entry name" value="Ig-like_bact"/>
</dbReference>
<accession>A0A252CB47</accession>
<feature type="region of interest" description="Disordered" evidence="5">
    <location>
        <begin position="45"/>
        <end position="96"/>
    </location>
</feature>
<keyword evidence="4" id="KW-0572">Peptidoglycan-anchor</keyword>
<evidence type="ECO:0000256" key="5">
    <source>
        <dbReference type="SAM" id="MobiDB-lite"/>
    </source>
</evidence>
<dbReference type="InterPro" id="IPR032675">
    <property type="entry name" value="LRR_dom_sf"/>
</dbReference>
<dbReference type="NCBIfam" id="TIGR01167">
    <property type="entry name" value="LPXTG_anchor"/>
    <property type="match status" value="1"/>
</dbReference>